<dbReference type="InterPro" id="IPR023296">
    <property type="entry name" value="Glyco_hydro_beta-prop_sf"/>
</dbReference>
<dbReference type="InterPro" id="IPR006710">
    <property type="entry name" value="Glyco_hydro_43"/>
</dbReference>
<proteinExistence type="inferred from homology"/>
<reference evidence="4" key="1">
    <citation type="submission" date="2019-04" db="EMBL/GenBank/DDBJ databases">
        <authorList>
            <consortium name="Pathogen Informatics"/>
        </authorList>
    </citation>
    <scope>NUCLEOTIDE SEQUENCE</scope>
    <source>
        <strain evidence="4">NCTC9183</strain>
    </source>
</reference>
<comment type="similarity">
    <text evidence="1">Belongs to the glycosyl hydrolase 43 family.</text>
</comment>
<dbReference type="AlphaFoldDB" id="A0A4P0YGR1"/>
<dbReference type="InterPro" id="IPR051795">
    <property type="entry name" value="Glycosyl_Hydrlase_43"/>
</dbReference>
<dbReference type="EMBL" id="CABDVL010000003">
    <property type="protein sequence ID" value="VTM59477.1"/>
    <property type="molecule type" value="Genomic_DNA"/>
</dbReference>
<dbReference type="Pfam" id="PF04616">
    <property type="entry name" value="Glyco_hydro_43"/>
    <property type="match status" value="1"/>
</dbReference>
<keyword evidence="2 4" id="KW-0378">Hydrolase</keyword>
<sequence length="95" mass="10669">MTPSEYQNPILCADYSDPDIVRVGDDFFMVSSSFNHVPALPILHSTDLVNWTIINHVMDELPLPGYDRYQPGKGRMGAVDSLARWQAVGLLQHAR</sequence>
<accession>A0A4P0YGR1</accession>
<protein>
    <submittedName>
        <fullName evidence="4">Putative glycoside hydrolase</fullName>
        <ecNumber evidence="4">3.2.1.37</ecNumber>
    </submittedName>
</protein>
<dbReference type="PANTHER" id="PTHR42812:SF12">
    <property type="entry name" value="BETA-XYLOSIDASE-RELATED"/>
    <property type="match status" value="1"/>
</dbReference>
<keyword evidence="3 4" id="KW-0326">Glycosidase</keyword>
<name>A0A4P0YGR1_KLEPN</name>
<organism evidence="4">
    <name type="scientific">Klebsiella pneumoniae</name>
    <dbReference type="NCBI Taxonomy" id="573"/>
    <lineage>
        <taxon>Bacteria</taxon>
        <taxon>Pseudomonadati</taxon>
        <taxon>Pseudomonadota</taxon>
        <taxon>Gammaproteobacteria</taxon>
        <taxon>Enterobacterales</taxon>
        <taxon>Enterobacteriaceae</taxon>
        <taxon>Klebsiella/Raoultella group</taxon>
        <taxon>Klebsiella</taxon>
        <taxon>Klebsiella pneumoniae complex</taxon>
    </lineage>
</organism>
<dbReference type="GO" id="GO:0005975">
    <property type="term" value="P:carbohydrate metabolic process"/>
    <property type="evidence" value="ECO:0007669"/>
    <property type="project" value="InterPro"/>
</dbReference>
<dbReference type="PANTHER" id="PTHR42812">
    <property type="entry name" value="BETA-XYLOSIDASE"/>
    <property type="match status" value="1"/>
</dbReference>
<dbReference type="Proteomes" id="UP000507695">
    <property type="component" value="Unassembled WGS sequence"/>
</dbReference>
<gene>
    <name evidence="4" type="primary">xynB_4</name>
    <name evidence="4" type="ORF">NCTC9183_06094</name>
</gene>
<evidence type="ECO:0000313" key="4">
    <source>
        <dbReference type="EMBL" id="VTM59477.1"/>
    </source>
</evidence>
<evidence type="ECO:0000256" key="3">
    <source>
        <dbReference type="ARBA" id="ARBA00023295"/>
    </source>
</evidence>
<dbReference type="GO" id="GO:0009044">
    <property type="term" value="F:xylan 1,4-beta-xylosidase activity"/>
    <property type="evidence" value="ECO:0007669"/>
    <property type="project" value="UniProtKB-EC"/>
</dbReference>
<evidence type="ECO:0000256" key="1">
    <source>
        <dbReference type="ARBA" id="ARBA00009865"/>
    </source>
</evidence>
<dbReference type="SUPFAM" id="SSF75005">
    <property type="entry name" value="Arabinanase/levansucrase/invertase"/>
    <property type="match status" value="1"/>
</dbReference>
<dbReference type="Gene3D" id="2.115.10.20">
    <property type="entry name" value="Glycosyl hydrolase domain, family 43"/>
    <property type="match status" value="1"/>
</dbReference>
<dbReference type="EC" id="3.2.1.37" evidence="4"/>
<evidence type="ECO:0000256" key="2">
    <source>
        <dbReference type="ARBA" id="ARBA00022801"/>
    </source>
</evidence>